<protein>
    <submittedName>
        <fullName evidence="1">Putative house-cleaning noncanonical NTP pyrophosphatase (MazG superfamily)</fullName>
    </submittedName>
</protein>
<dbReference type="InterPro" id="IPR038735">
    <property type="entry name" value="MSMEG_1276-like_NTP-PPase_dom"/>
</dbReference>
<name>A0A4R3ML22_9FIRM</name>
<keyword evidence="2" id="KW-1185">Reference proteome</keyword>
<reference evidence="1 2" key="1">
    <citation type="submission" date="2019-03" db="EMBL/GenBank/DDBJ databases">
        <title>Genomic Encyclopedia of Type Strains, Phase IV (KMG-IV): sequencing the most valuable type-strain genomes for metagenomic binning, comparative biology and taxonomic classification.</title>
        <authorList>
            <person name="Goeker M."/>
        </authorList>
    </citation>
    <scope>NUCLEOTIDE SEQUENCE [LARGE SCALE GENOMIC DNA]</scope>
    <source>
        <strain evidence="1 2">DSM 24629</strain>
    </source>
</reference>
<dbReference type="EMBL" id="SMAL01000003">
    <property type="protein sequence ID" value="TCT15372.1"/>
    <property type="molecule type" value="Genomic_DNA"/>
</dbReference>
<organism evidence="1 2">
    <name type="scientific">Natranaerovirga pectinivora</name>
    <dbReference type="NCBI Taxonomy" id="682400"/>
    <lineage>
        <taxon>Bacteria</taxon>
        <taxon>Bacillati</taxon>
        <taxon>Bacillota</taxon>
        <taxon>Clostridia</taxon>
        <taxon>Lachnospirales</taxon>
        <taxon>Natranaerovirgaceae</taxon>
        <taxon>Natranaerovirga</taxon>
    </lineage>
</organism>
<sequence length="107" mass="12643">MTEKTYNKLVRDDIPKVIENSSKQCFISVVKGEELNQLLNEKLREEVEEYIESEELEELADILEVIHGILHFKNIDIKELEEIRFKKAKERGGFREGVKLIKVIERK</sequence>
<evidence type="ECO:0000313" key="1">
    <source>
        <dbReference type="EMBL" id="TCT15372.1"/>
    </source>
</evidence>
<dbReference type="AlphaFoldDB" id="A0A4R3ML22"/>
<proteinExistence type="predicted"/>
<dbReference type="RefSeq" id="WP_132251006.1">
    <property type="nucleotide sequence ID" value="NZ_SMAL01000003.1"/>
</dbReference>
<dbReference type="OrthoDB" id="9813491at2"/>
<dbReference type="CDD" id="cd11532">
    <property type="entry name" value="NTP-PPase_COG4997"/>
    <property type="match status" value="1"/>
</dbReference>
<accession>A0A4R3ML22</accession>
<evidence type="ECO:0000313" key="2">
    <source>
        <dbReference type="Proteomes" id="UP000294902"/>
    </source>
</evidence>
<gene>
    <name evidence="1" type="ORF">EDC18_10377</name>
</gene>
<comment type="caution">
    <text evidence="1">The sequence shown here is derived from an EMBL/GenBank/DDBJ whole genome shotgun (WGS) entry which is preliminary data.</text>
</comment>
<dbReference type="Proteomes" id="UP000294902">
    <property type="component" value="Unassembled WGS sequence"/>
</dbReference>